<evidence type="ECO:0000256" key="6">
    <source>
        <dbReference type="ARBA" id="ARBA00022692"/>
    </source>
</evidence>
<dbReference type="InterPro" id="IPR025691">
    <property type="entry name" value="GspL_pp_dom"/>
</dbReference>
<dbReference type="GO" id="GO:0009276">
    <property type="term" value="C:Gram-negative-bacterium-type cell wall"/>
    <property type="evidence" value="ECO:0007669"/>
    <property type="project" value="InterPro"/>
</dbReference>
<dbReference type="SUPFAM" id="SSF53067">
    <property type="entry name" value="Actin-like ATPase domain"/>
    <property type="match status" value="2"/>
</dbReference>
<dbReference type="InterPro" id="IPR007812">
    <property type="entry name" value="T2SS_protein-GspL"/>
</dbReference>
<evidence type="ECO:0000256" key="10">
    <source>
        <dbReference type="PIRNR" id="PIRNR015761"/>
    </source>
</evidence>
<keyword evidence="8" id="KW-1133">Transmembrane helix</keyword>
<evidence type="ECO:0000256" key="4">
    <source>
        <dbReference type="ARBA" id="ARBA00022475"/>
    </source>
</evidence>
<evidence type="ECO:0000313" key="13">
    <source>
        <dbReference type="EMBL" id="SHO58365.1"/>
    </source>
</evidence>
<dbReference type="OrthoDB" id="7011844at2"/>
<accession>A0A1M7Z0M0</accession>
<gene>
    <name evidence="13" type="primary">epsL</name>
    <name evidence="13" type="ORF">VQ7734_04137</name>
</gene>
<evidence type="ECO:0000256" key="1">
    <source>
        <dbReference type="ARBA" id="ARBA00004377"/>
    </source>
</evidence>
<dbReference type="Proteomes" id="UP000184600">
    <property type="component" value="Unassembled WGS sequence"/>
</dbReference>
<evidence type="ECO:0000259" key="11">
    <source>
        <dbReference type="Pfam" id="PF05134"/>
    </source>
</evidence>
<feature type="domain" description="GspL cytoplasmic actin-ATPase-like" evidence="11">
    <location>
        <begin position="5"/>
        <end position="248"/>
    </location>
</feature>
<evidence type="ECO:0000256" key="9">
    <source>
        <dbReference type="ARBA" id="ARBA00023136"/>
    </source>
</evidence>
<keyword evidence="4" id="KW-1003">Cell membrane</keyword>
<evidence type="ECO:0000259" key="12">
    <source>
        <dbReference type="Pfam" id="PF12693"/>
    </source>
</evidence>
<sequence length="412" mass="46054">MSEYLLVRLSNQPHSKVHWWIGSDLPTSVGKQGELTSWEEVGELAEEADQRPVIVLLSGADVILKEVSLPSGKSRQFEKMLPYLVEDDLAQDADALHFSVLSKRGEQVFTAAVDYDWMESVLAHFSEAGMVVDRVLPDILALPEPQDGQNTMTALQLGDEWLFRQGEYHGMCIEHGWMPLLCQNQNASEDDESEALSPVTVTTYSPKPESVKSGQQIWSESLTDSVFSLLLKGALNSPVTLMTGAFKKSSSWVKSWKAWRKSLIALAALVILTVIAHSLEIQRLESEAQGLRDQSEHVFRTLFPDRRKIPTVSYLKRLIKNEVALLSGGDNDNSAISLFEDLSKTLSKVKGLQLQRIHYDGQQGTVRIDVTGSNFQSFEAAQKELAKYFDVEQGPLNRANKQVAGFYTLKRK</sequence>
<comment type="similarity">
    <text evidence="2 10">Belongs to the GSP L family.</text>
</comment>
<name>A0A1M7Z0M0_9VIBR</name>
<evidence type="ECO:0000256" key="5">
    <source>
        <dbReference type="ARBA" id="ARBA00022519"/>
    </source>
</evidence>
<reference evidence="14" key="1">
    <citation type="submission" date="2016-12" db="EMBL/GenBank/DDBJ databases">
        <authorList>
            <person name="Rodrigo-Torres L."/>
            <person name="Arahal R.D."/>
            <person name="Lucena T."/>
        </authorList>
    </citation>
    <scope>NUCLEOTIDE SEQUENCE [LARGE SCALE GENOMIC DNA]</scope>
</reference>
<protein>
    <recommendedName>
        <fullName evidence="10">Type II secretion system protein L</fullName>
        <shortName evidence="10">T2SS protein L</shortName>
    </recommendedName>
</protein>
<evidence type="ECO:0000313" key="14">
    <source>
        <dbReference type="Proteomes" id="UP000184600"/>
    </source>
</evidence>
<dbReference type="AlphaFoldDB" id="A0A1M7Z0M0"/>
<keyword evidence="5" id="KW-0997">Cell inner membrane</keyword>
<evidence type="ECO:0000256" key="8">
    <source>
        <dbReference type="ARBA" id="ARBA00022989"/>
    </source>
</evidence>
<keyword evidence="9" id="KW-0472">Membrane</keyword>
<evidence type="ECO:0000256" key="2">
    <source>
        <dbReference type="ARBA" id="ARBA00005318"/>
    </source>
</evidence>
<dbReference type="GO" id="GO:0015628">
    <property type="term" value="P:protein secretion by the type II secretion system"/>
    <property type="evidence" value="ECO:0007669"/>
    <property type="project" value="InterPro"/>
</dbReference>
<dbReference type="EMBL" id="FRFG01000062">
    <property type="protein sequence ID" value="SHO58365.1"/>
    <property type="molecule type" value="Genomic_DNA"/>
</dbReference>
<organism evidence="13 14">
    <name type="scientific">Vibrio quintilis</name>
    <dbReference type="NCBI Taxonomy" id="1117707"/>
    <lineage>
        <taxon>Bacteria</taxon>
        <taxon>Pseudomonadati</taxon>
        <taxon>Pseudomonadota</taxon>
        <taxon>Gammaproteobacteria</taxon>
        <taxon>Vibrionales</taxon>
        <taxon>Vibrionaceae</taxon>
        <taxon>Vibrio</taxon>
    </lineage>
</organism>
<keyword evidence="14" id="KW-1185">Reference proteome</keyword>
<keyword evidence="6" id="KW-0812">Transmembrane</keyword>
<dbReference type="GO" id="GO:0015627">
    <property type="term" value="C:type II protein secretion system complex"/>
    <property type="evidence" value="ECO:0007669"/>
    <property type="project" value="InterPro"/>
</dbReference>
<dbReference type="Pfam" id="PF05134">
    <property type="entry name" value="T2SSL"/>
    <property type="match status" value="1"/>
</dbReference>
<dbReference type="Gene3D" id="3.30.1360.100">
    <property type="entry name" value="General secretion pathway protein M, EpsM"/>
    <property type="match status" value="1"/>
</dbReference>
<proteinExistence type="inferred from homology"/>
<dbReference type="STRING" id="1117707.VQ7734_04137"/>
<dbReference type="GO" id="GO:0005886">
    <property type="term" value="C:plasma membrane"/>
    <property type="evidence" value="ECO:0007669"/>
    <property type="project" value="UniProtKB-SubCell"/>
</dbReference>
<evidence type="ECO:0000256" key="7">
    <source>
        <dbReference type="ARBA" id="ARBA00022927"/>
    </source>
</evidence>
<dbReference type="PIRSF" id="PIRSF015761">
    <property type="entry name" value="Protein_L"/>
    <property type="match status" value="1"/>
</dbReference>
<dbReference type="InterPro" id="IPR024230">
    <property type="entry name" value="GspL_cyto_dom"/>
</dbReference>
<dbReference type="Gene3D" id="3.30.420.370">
    <property type="match status" value="1"/>
</dbReference>
<keyword evidence="7 10" id="KW-0653">Protein transport</keyword>
<keyword evidence="3 10" id="KW-0813">Transport</keyword>
<feature type="domain" description="GspL periplasmic" evidence="12">
    <location>
        <begin position="254"/>
        <end position="411"/>
    </location>
</feature>
<evidence type="ECO:0000256" key="3">
    <source>
        <dbReference type="ARBA" id="ARBA00022448"/>
    </source>
</evidence>
<dbReference type="Gene3D" id="3.30.420.380">
    <property type="match status" value="1"/>
</dbReference>
<comment type="subcellular location">
    <subcellularLocation>
        <location evidence="1">Cell inner membrane</location>
        <topology evidence="1">Single-pass membrane protein</topology>
    </subcellularLocation>
</comment>
<dbReference type="RefSeq" id="WP_073585811.1">
    <property type="nucleotide sequence ID" value="NZ_AP024897.1"/>
</dbReference>
<dbReference type="NCBIfam" id="TIGR01709">
    <property type="entry name" value="typeII_sec_gspL"/>
    <property type="match status" value="1"/>
</dbReference>
<dbReference type="CDD" id="cd24017">
    <property type="entry name" value="ASKHA_T2SSL_N"/>
    <property type="match status" value="1"/>
</dbReference>
<comment type="function">
    <text evidence="10">Inner membrane component of the type II secretion system required for the energy-dependent secretion of extracellular factors such as proteases and toxins from the periplasm.</text>
</comment>
<dbReference type="Pfam" id="PF12693">
    <property type="entry name" value="GspL_C"/>
    <property type="match status" value="1"/>
</dbReference>
<dbReference type="InterPro" id="IPR043129">
    <property type="entry name" value="ATPase_NBD"/>
</dbReference>